<name>A0A0E0R9S5_ORYRU</name>
<dbReference type="Proteomes" id="UP000008022">
    <property type="component" value="Unassembled WGS sequence"/>
</dbReference>
<proteinExistence type="predicted"/>
<dbReference type="Gramene" id="ORUFI11G18190.1">
    <property type="protein sequence ID" value="ORUFI11G18190.1"/>
    <property type="gene ID" value="ORUFI11G18190"/>
</dbReference>
<evidence type="ECO:0000313" key="3">
    <source>
        <dbReference type="Proteomes" id="UP000008022"/>
    </source>
</evidence>
<reference evidence="3" key="1">
    <citation type="submission" date="2013-06" db="EMBL/GenBank/DDBJ databases">
        <authorList>
            <person name="Zhao Q."/>
        </authorList>
    </citation>
    <scope>NUCLEOTIDE SEQUENCE</scope>
    <source>
        <strain evidence="3">cv. W1943</strain>
    </source>
</reference>
<dbReference type="AlphaFoldDB" id="A0A0E0R9S5"/>
<evidence type="ECO:0000313" key="2">
    <source>
        <dbReference type="EnsemblPlants" id="ORUFI11G18190.1"/>
    </source>
</evidence>
<feature type="region of interest" description="Disordered" evidence="1">
    <location>
        <begin position="34"/>
        <end position="95"/>
    </location>
</feature>
<evidence type="ECO:0000256" key="1">
    <source>
        <dbReference type="SAM" id="MobiDB-lite"/>
    </source>
</evidence>
<reference evidence="2" key="2">
    <citation type="submission" date="2015-06" db="UniProtKB">
        <authorList>
            <consortium name="EnsemblPlants"/>
        </authorList>
    </citation>
    <scope>IDENTIFICATION</scope>
</reference>
<keyword evidence="3" id="KW-1185">Reference proteome</keyword>
<feature type="compositionally biased region" description="Basic and acidic residues" evidence="1">
    <location>
        <begin position="52"/>
        <end position="78"/>
    </location>
</feature>
<protein>
    <submittedName>
        <fullName evidence="2">Uncharacterized protein</fullName>
    </submittedName>
</protein>
<organism evidence="2 3">
    <name type="scientific">Oryza rufipogon</name>
    <name type="common">Brownbeard rice</name>
    <name type="synonym">Asian wild rice</name>
    <dbReference type="NCBI Taxonomy" id="4529"/>
    <lineage>
        <taxon>Eukaryota</taxon>
        <taxon>Viridiplantae</taxon>
        <taxon>Streptophyta</taxon>
        <taxon>Embryophyta</taxon>
        <taxon>Tracheophyta</taxon>
        <taxon>Spermatophyta</taxon>
        <taxon>Magnoliopsida</taxon>
        <taxon>Liliopsida</taxon>
        <taxon>Poales</taxon>
        <taxon>Poaceae</taxon>
        <taxon>BOP clade</taxon>
        <taxon>Oryzoideae</taxon>
        <taxon>Oryzeae</taxon>
        <taxon>Oryzinae</taxon>
        <taxon>Oryza</taxon>
    </lineage>
</organism>
<sequence length="95" mass="10132">MKLPSDPISIIPTQPYPFALNPISLGAGEQRAAAAAAPHGRREAQELAAAGREGRRAARELAAADRGRRRAARVEDGAGARQQTSKNFEKVESNE</sequence>
<dbReference type="EnsemblPlants" id="ORUFI11G18190.1">
    <property type="protein sequence ID" value="ORUFI11G18190.1"/>
    <property type="gene ID" value="ORUFI11G18190"/>
</dbReference>
<dbReference type="HOGENOM" id="CLU_2376528_0_0_1"/>
<accession>A0A0E0R9S5</accession>